<organism evidence="1 2">
    <name type="scientific">Nitratireductor mangrovi</name>
    <dbReference type="NCBI Taxonomy" id="2599600"/>
    <lineage>
        <taxon>Bacteria</taxon>
        <taxon>Pseudomonadati</taxon>
        <taxon>Pseudomonadota</taxon>
        <taxon>Alphaproteobacteria</taxon>
        <taxon>Hyphomicrobiales</taxon>
        <taxon>Phyllobacteriaceae</taxon>
        <taxon>Nitratireductor</taxon>
    </lineage>
</organism>
<reference evidence="1" key="1">
    <citation type="submission" date="2020-04" db="EMBL/GenBank/DDBJ databases">
        <title>Nitratireductor sp. nov. isolated from mangrove soil.</title>
        <authorList>
            <person name="Ye Y."/>
        </authorList>
    </citation>
    <scope>NUCLEOTIDE SEQUENCE</scope>
    <source>
        <strain evidence="1">SY7</strain>
    </source>
</reference>
<evidence type="ECO:0000313" key="2">
    <source>
        <dbReference type="Proteomes" id="UP000321389"/>
    </source>
</evidence>
<dbReference type="Proteomes" id="UP000321389">
    <property type="component" value="Chromosome"/>
</dbReference>
<dbReference type="EMBL" id="CP042301">
    <property type="protein sequence ID" value="QDZ02094.1"/>
    <property type="molecule type" value="Genomic_DNA"/>
</dbReference>
<gene>
    <name evidence="1" type="ORF">FQ775_17850</name>
</gene>
<dbReference type="RefSeq" id="WP_146300735.1">
    <property type="nucleotide sequence ID" value="NZ_CP042301.2"/>
</dbReference>
<keyword evidence="2" id="KW-1185">Reference proteome</keyword>
<accession>A0A5B8L262</accession>
<dbReference type="KEGG" id="niy:FQ775_17850"/>
<sequence>MTYAAKIILHTPLTDPSRLPAFVEDCLADGVSLIAVVGKDAHAVEDKIDWLIIGDGDEDCFIVTSAHADETIEDVLVFASAFNAESGGEIEEVRI</sequence>
<protein>
    <submittedName>
        <fullName evidence="1">Uncharacterized protein</fullName>
    </submittedName>
</protein>
<evidence type="ECO:0000313" key="1">
    <source>
        <dbReference type="EMBL" id="QDZ02094.1"/>
    </source>
</evidence>
<dbReference type="AlphaFoldDB" id="A0A5B8L262"/>
<proteinExistence type="predicted"/>
<name>A0A5B8L262_9HYPH</name>
<dbReference type="OrthoDB" id="7572829at2"/>